<proteinExistence type="predicted"/>
<evidence type="ECO:0000313" key="1">
    <source>
        <dbReference type="EMBL" id="KKL26859.1"/>
    </source>
</evidence>
<dbReference type="AlphaFoldDB" id="A0A0F9BYA4"/>
<name>A0A0F9BYA4_9ZZZZ</name>
<gene>
    <name evidence="1" type="ORF">LCGC14_2391040</name>
</gene>
<organism evidence="1">
    <name type="scientific">marine sediment metagenome</name>
    <dbReference type="NCBI Taxonomy" id="412755"/>
    <lineage>
        <taxon>unclassified sequences</taxon>
        <taxon>metagenomes</taxon>
        <taxon>ecological metagenomes</taxon>
    </lineage>
</organism>
<reference evidence="1" key="1">
    <citation type="journal article" date="2015" name="Nature">
        <title>Complex archaea that bridge the gap between prokaryotes and eukaryotes.</title>
        <authorList>
            <person name="Spang A."/>
            <person name="Saw J.H."/>
            <person name="Jorgensen S.L."/>
            <person name="Zaremba-Niedzwiedzka K."/>
            <person name="Martijn J."/>
            <person name="Lind A.E."/>
            <person name="van Eijk R."/>
            <person name="Schleper C."/>
            <person name="Guy L."/>
            <person name="Ettema T.J."/>
        </authorList>
    </citation>
    <scope>NUCLEOTIDE SEQUENCE</scope>
</reference>
<comment type="caution">
    <text evidence="1">The sequence shown here is derived from an EMBL/GenBank/DDBJ whole genome shotgun (WGS) entry which is preliminary data.</text>
</comment>
<dbReference type="EMBL" id="LAZR01035684">
    <property type="protein sequence ID" value="KKL26859.1"/>
    <property type="molecule type" value="Genomic_DNA"/>
</dbReference>
<accession>A0A0F9BYA4</accession>
<protein>
    <submittedName>
        <fullName evidence="1">Uncharacterized protein</fullName>
    </submittedName>
</protein>
<sequence>MIKIEELRNKIAENLQRIEYYNYTSKNNKKIALNVLKIRNGKLEIILKKLMEAN</sequence>